<reference evidence="2 3" key="1">
    <citation type="journal article" date="2014" name="Nat. Commun.">
        <title>Klebsormidium flaccidum genome reveals primary factors for plant terrestrial adaptation.</title>
        <authorList>
            <person name="Hori K."/>
            <person name="Maruyama F."/>
            <person name="Fujisawa T."/>
            <person name="Togashi T."/>
            <person name="Yamamoto N."/>
            <person name="Seo M."/>
            <person name="Sato S."/>
            <person name="Yamada T."/>
            <person name="Mori H."/>
            <person name="Tajima N."/>
            <person name="Moriyama T."/>
            <person name="Ikeuchi M."/>
            <person name="Watanabe M."/>
            <person name="Wada H."/>
            <person name="Kobayashi K."/>
            <person name="Saito M."/>
            <person name="Masuda T."/>
            <person name="Sasaki-Sekimoto Y."/>
            <person name="Mashiguchi K."/>
            <person name="Awai K."/>
            <person name="Shimojima M."/>
            <person name="Masuda S."/>
            <person name="Iwai M."/>
            <person name="Nobusawa T."/>
            <person name="Narise T."/>
            <person name="Kondo S."/>
            <person name="Saito H."/>
            <person name="Sato R."/>
            <person name="Murakawa M."/>
            <person name="Ihara Y."/>
            <person name="Oshima-Yamada Y."/>
            <person name="Ohtaka K."/>
            <person name="Satoh M."/>
            <person name="Sonobe K."/>
            <person name="Ishii M."/>
            <person name="Ohtani R."/>
            <person name="Kanamori-Sato M."/>
            <person name="Honoki R."/>
            <person name="Miyazaki D."/>
            <person name="Mochizuki H."/>
            <person name="Umetsu J."/>
            <person name="Higashi K."/>
            <person name="Shibata D."/>
            <person name="Kamiya Y."/>
            <person name="Sato N."/>
            <person name="Nakamura Y."/>
            <person name="Tabata S."/>
            <person name="Ida S."/>
            <person name="Kurokawa K."/>
            <person name="Ohta H."/>
        </authorList>
    </citation>
    <scope>NUCLEOTIDE SEQUENCE [LARGE SCALE GENOMIC DNA]</scope>
    <source>
        <strain evidence="2 3">NIES-2285</strain>
    </source>
</reference>
<evidence type="ECO:0000313" key="3">
    <source>
        <dbReference type="Proteomes" id="UP000054558"/>
    </source>
</evidence>
<feature type="compositionally biased region" description="Basic and acidic residues" evidence="1">
    <location>
        <begin position="232"/>
        <end position="242"/>
    </location>
</feature>
<dbReference type="EMBL" id="DF236951">
    <property type="protein sequence ID" value="GAQ77703.1"/>
    <property type="molecule type" value="Genomic_DNA"/>
</dbReference>
<gene>
    <name evidence="2" type="ORF">KFL_000020640</name>
</gene>
<keyword evidence="3" id="KW-1185">Reference proteome</keyword>
<protein>
    <submittedName>
        <fullName evidence="2">Uncharacterized protein</fullName>
    </submittedName>
</protein>
<accession>A0A1Y1HIL1</accession>
<proteinExistence type="predicted"/>
<name>A0A1Y1HIL1_KLENI</name>
<evidence type="ECO:0000313" key="2">
    <source>
        <dbReference type="EMBL" id="GAQ77703.1"/>
    </source>
</evidence>
<dbReference type="AlphaFoldDB" id="A0A1Y1HIL1"/>
<evidence type="ECO:0000256" key="1">
    <source>
        <dbReference type="SAM" id="MobiDB-lite"/>
    </source>
</evidence>
<organism evidence="2 3">
    <name type="scientific">Klebsormidium nitens</name>
    <name type="common">Green alga</name>
    <name type="synonym">Ulothrix nitens</name>
    <dbReference type="NCBI Taxonomy" id="105231"/>
    <lineage>
        <taxon>Eukaryota</taxon>
        <taxon>Viridiplantae</taxon>
        <taxon>Streptophyta</taxon>
        <taxon>Klebsormidiophyceae</taxon>
        <taxon>Klebsormidiales</taxon>
        <taxon>Klebsormidiaceae</taxon>
        <taxon>Klebsormidium</taxon>
    </lineage>
</organism>
<sequence length="242" mass="27058">MWTGLSFSAKRDYLEAIVEYLPGSRTDKPNGQAKDFGILLLPEVNVEDLVSNGEGSLIALYEKWIHSELEDDVQHARLMAENLLTTNNSFKPNPDEFVVLADFEGVWETGQCVTWKDGWLREIIEAFAAKGFALRADVYELANTRVYMLLLDLAYWADTHTKKVLKSPSFLVASVLKNCANCGQTESEEKTERRHCRATVYGSSTVAGTARQRPGKRGISGSVEWGHRGPKAVHEKELAKAH</sequence>
<feature type="region of interest" description="Disordered" evidence="1">
    <location>
        <begin position="207"/>
        <end position="242"/>
    </location>
</feature>
<dbReference type="Proteomes" id="UP000054558">
    <property type="component" value="Unassembled WGS sequence"/>
</dbReference>